<reference evidence="1" key="1">
    <citation type="journal article" date="2014" name="Nat. Commun.">
        <title>The tobacco genome sequence and its comparison with those of tomato and potato.</title>
        <authorList>
            <person name="Sierro N."/>
            <person name="Battey J.N."/>
            <person name="Ouadi S."/>
            <person name="Bakaher N."/>
            <person name="Bovet L."/>
            <person name="Willig A."/>
            <person name="Goepfert S."/>
            <person name="Peitsch M.C."/>
            <person name="Ivanov N.V."/>
        </authorList>
    </citation>
    <scope>NUCLEOTIDE SEQUENCE [LARGE SCALE GENOMIC DNA]</scope>
</reference>
<evidence type="ECO:0000313" key="1">
    <source>
        <dbReference type="Proteomes" id="UP000790787"/>
    </source>
</evidence>
<reference evidence="2" key="2">
    <citation type="submission" date="2025-08" db="UniProtKB">
        <authorList>
            <consortium name="RefSeq"/>
        </authorList>
    </citation>
    <scope>IDENTIFICATION</scope>
    <source>
        <tissue evidence="2">Leaf</tissue>
    </source>
</reference>
<proteinExistence type="predicted"/>
<evidence type="ECO:0000313" key="2">
    <source>
        <dbReference type="RefSeq" id="XP_075101953.1"/>
    </source>
</evidence>
<dbReference type="RefSeq" id="XP_075101953.1">
    <property type="nucleotide sequence ID" value="XM_075245852.1"/>
</dbReference>
<keyword evidence="1" id="KW-1185">Reference proteome</keyword>
<name>A0AC58TXK6_TOBAC</name>
<protein>
    <submittedName>
        <fullName evidence="2">Uncharacterized protein LOC142177371</fullName>
    </submittedName>
</protein>
<accession>A0AC58TXK6</accession>
<organism evidence="1 2">
    <name type="scientific">Nicotiana tabacum</name>
    <name type="common">Common tobacco</name>
    <dbReference type="NCBI Taxonomy" id="4097"/>
    <lineage>
        <taxon>Eukaryota</taxon>
        <taxon>Viridiplantae</taxon>
        <taxon>Streptophyta</taxon>
        <taxon>Embryophyta</taxon>
        <taxon>Tracheophyta</taxon>
        <taxon>Spermatophyta</taxon>
        <taxon>Magnoliopsida</taxon>
        <taxon>eudicotyledons</taxon>
        <taxon>Gunneridae</taxon>
        <taxon>Pentapetalae</taxon>
        <taxon>asterids</taxon>
        <taxon>lamiids</taxon>
        <taxon>Solanales</taxon>
        <taxon>Solanaceae</taxon>
        <taxon>Nicotianoideae</taxon>
        <taxon>Nicotianeae</taxon>
        <taxon>Nicotiana</taxon>
    </lineage>
</organism>
<dbReference type="Proteomes" id="UP000790787">
    <property type="component" value="Chromosome 23"/>
</dbReference>
<gene>
    <name evidence="2" type="primary">LOC142177371</name>
</gene>
<sequence length="147" mass="16976">MAKSSTGETPFSLVCGVEALIPVEVGEPFLRYSHTNEESNDEAMLINLELLDECRDLAHVRMAAQKQRMEQYYNRRANFRFSKIGDLVLRKVTQNTRELNAGKLGPTWKGPYRISAVTRKGSYKLENQNGDKLPSNWNMAHLKRYYY</sequence>